<dbReference type="GO" id="GO:0016486">
    <property type="term" value="P:peptide hormone processing"/>
    <property type="evidence" value="ECO:0007669"/>
    <property type="project" value="TreeGrafter"/>
</dbReference>
<name>A0A0M3IKX4_ASCLU</name>
<dbReference type="PROSITE" id="PS51892">
    <property type="entry name" value="SUBTILASE"/>
    <property type="match status" value="1"/>
</dbReference>
<dbReference type="GO" id="GO:0000139">
    <property type="term" value="C:Golgi membrane"/>
    <property type="evidence" value="ECO:0007669"/>
    <property type="project" value="TreeGrafter"/>
</dbReference>
<proteinExistence type="inferred from homology"/>
<keyword evidence="1" id="KW-0645">Protease</keyword>
<dbReference type="PANTHER" id="PTHR42884:SF7">
    <property type="entry name" value="PROPROTEIN CONVERTASE SUBTILISIN_KEXIN TYPE 5"/>
    <property type="match status" value="1"/>
</dbReference>
<organism evidence="6 7">
    <name type="scientific">Ascaris lumbricoides</name>
    <name type="common">Giant roundworm</name>
    <dbReference type="NCBI Taxonomy" id="6252"/>
    <lineage>
        <taxon>Eukaryota</taxon>
        <taxon>Metazoa</taxon>
        <taxon>Ecdysozoa</taxon>
        <taxon>Nematoda</taxon>
        <taxon>Chromadorea</taxon>
        <taxon>Rhabditida</taxon>
        <taxon>Spirurina</taxon>
        <taxon>Ascaridomorpha</taxon>
        <taxon>Ascaridoidea</taxon>
        <taxon>Ascarididae</taxon>
        <taxon>Ascaris</taxon>
    </lineage>
</organism>
<dbReference type="WBParaSite" id="ALUE_0001940201-mRNA-1">
    <property type="protein sequence ID" value="ALUE_0001940201-mRNA-1"/>
    <property type="gene ID" value="ALUE_0001940201"/>
</dbReference>
<dbReference type="GO" id="GO:0005802">
    <property type="term" value="C:trans-Golgi network"/>
    <property type="evidence" value="ECO:0007669"/>
    <property type="project" value="TreeGrafter"/>
</dbReference>
<dbReference type="Pfam" id="PF00082">
    <property type="entry name" value="Peptidase_S8"/>
    <property type="match status" value="1"/>
</dbReference>
<sequence length="93" mass="10347">MSGDYKTDMDVIGAWKLGYTGKGVVVTILDDGIQRNHTDLVASYDPQASYDLNDNDSDPMPTFDELNRFQIYLVAARVDHFNADEIIICSIAS</sequence>
<dbReference type="InterPro" id="IPR036852">
    <property type="entry name" value="Peptidase_S8/S53_dom_sf"/>
</dbReference>
<reference evidence="7" key="1">
    <citation type="submission" date="2017-02" db="UniProtKB">
        <authorList>
            <consortium name="WormBaseParasite"/>
        </authorList>
    </citation>
    <scope>IDENTIFICATION</scope>
</reference>
<evidence type="ECO:0000256" key="1">
    <source>
        <dbReference type="ARBA" id="ARBA00022670"/>
    </source>
</evidence>
<dbReference type="SUPFAM" id="SSF52743">
    <property type="entry name" value="Subtilisin-like"/>
    <property type="match status" value="1"/>
</dbReference>
<keyword evidence="6" id="KW-1185">Reference proteome</keyword>
<dbReference type="GO" id="GO:0004252">
    <property type="term" value="F:serine-type endopeptidase activity"/>
    <property type="evidence" value="ECO:0007669"/>
    <property type="project" value="InterPro"/>
</dbReference>
<evidence type="ECO:0000313" key="6">
    <source>
        <dbReference type="Proteomes" id="UP000036681"/>
    </source>
</evidence>
<comment type="similarity">
    <text evidence="4">Belongs to the peptidase S8 family.</text>
</comment>
<evidence type="ECO:0000256" key="2">
    <source>
        <dbReference type="ARBA" id="ARBA00022801"/>
    </source>
</evidence>
<evidence type="ECO:0000259" key="5">
    <source>
        <dbReference type="Pfam" id="PF00082"/>
    </source>
</evidence>
<accession>A0A0M3IKX4</accession>
<evidence type="ECO:0000256" key="4">
    <source>
        <dbReference type="PROSITE-ProRule" id="PRU01240"/>
    </source>
</evidence>
<feature type="domain" description="Peptidase S8/S53" evidence="5">
    <location>
        <begin position="21"/>
        <end position="62"/>
    </location>
</feature>
<dbReference type="InterPro" id="IPR000209">
    <property type="entry name" value="Peptidase_S8/S53_dom"/>
</dbReference>
<dbReference type="Gene3D" id="3.40.50.200">
    <property type="entry name" value="Peptidase S8/S53 domain"/>
    <property type="match status" value="1"/>
</dbReference>
<evidence type="ECO:0000313" key="7">
    <source>
        <dbReference type="WBParaSite" id="ALUE_0001940201-mRNA-1"/>
    </source>
</evidence>
<keyword evidence="2" id="KW-0378">Hydrolase</keyword>
<dbReference type="AlphaFoldDB" id="A0A0M3IKX4"/>
<dbReference type="Proteomes" id="UP000036681">
    <property type="component" value="Unplaced"/>
</dbReference>
<protein>
    <submittedName>
        <fullName evidence="7">Peptidase_S8 domain-containing protein</fullName>
    </submittedName>
</protein>
<dbReference type="PROSITE" id="PS00136">
    <property type="entry name" value="SUBTILASE_ASP"/>
    <property type="match status" value="1"/>
</dbReference>
<dbReference type="InterPro" id="IPR023827">
    <property type="entry name" value="Peptidase_S8_Asp-AS"/>
</dbReference>
<comment type="caution">
    <text evidence="4">Lacks conserved residue(s) required for the propagation of feature annotation.</text>
</comment>
<evidence type="ECO:0000256" key="3">
    <source>
        <dbReference type="ARBA" id="ARBA00022825"/>
    </source>
</evidence>
<dbReference type="PANTHER" id="PTHR42884">
    <property type="entry name" value="PROPROTEIN CONVERTASE SUBTILISIN/KEXIN-RELATED"/>
    <property type="match status" value="1"/>
</dbReference>
<keyword evidence="3" id="KW-0720">Serine protease</keyword>